<protein>
    <submittedName>
        <fullName evidence="1">Uncharacterized protein</fullName>
    </submittedName>
</protein>
<dbReference type="RefSeq" id="WP_270044173.1">
    <property type="nucleotide sequence ID" value="NZ_JAPDOD010000039.1"/>
</dbReference>
<dbReference type="Proteomes" id="UP001149140">
    <property type="component" value="Unassembled WGS sequence"/>
</dbReference>
<name>A0A9X3MY36_9ACTN</name>
<reference evidence="1" key="1">
    <citation type="submission" date="2022-10" db="EMBL/GenBank/DDBJ databases">
        <title>The WGS of Solirubrobacter ginsenosidimutans DSM 21036.</title>
        <authorList>
            <person name="Jiang Z."/>
        </authorList>
    </citation>
    <scope>NUCLEOTIDE SEQUENCE</scope>
    <source>
        <strain evidence="1">DSM 21036</strain>
    </source>
</reference>
<accession>A0A9X3MY36</accession>
<comment type="caution">
    <text evidence="1">The sequence shown here is derived from an EMBL/GenBank/DDBJ whole genome shotgun (WGS) entry which is preliminary data.</text>
</comment>
<sequence>MRLFRSEEEVTEGELVDLTTLAELARRWYGNRLDPDWRPRTLAESQAILDSVGLTGEFWRLD</sequence>
<gene>
    <name evidence="1" type="ORF">OM076_31915</name>
</gene>
<proteinExistence type="predicted"/>
<evidence type="ECO:0000313" key="2">
    <source>
        <dbReference type="Proteomes" id="UP001149140"/>
    </source>
</evidence>
<dbReference type="EMBL" id="JAPDOD010000039">
    <property type="protein sequence ID" value="MDA0164920.1"/>
    <property type="molecule type" value="Genomic_DNA"/>
</dbReference>
<dbReference type="AlphaFoldDB" id="A0A9X3MY36"/>
<keyword evidence="2" id="KW-1185">Reference proteome</keyword>
<evidence type="ECO:0000313" key="1">
    <source>
        <dbReference type="EMBL" id="MDA0164920.1"/>
    </source>
</evidence>
<organism evidence="1 2">
    <name type="scientific">Solirubrobacter ginsenosidimutans</name>
    <dbReference type="NCBI Taxonomy" id="490573"/>
    <lineage>
        <taxon>Bacteria</taxon>
        <taxon>Bacillati</taxon>
        <taxon>Actinomycetota</taxon>
        <taxon>Thermoleophilia</taxon>
        <taxon>Solirubrobacterales</taxon>
        <taxon>Solirubrobacteraceae</taxon>
        <taxon>Solirubrobacter</taxon>
    </lineage>
</organism>